<dbReference type="InterPro" id="IPR036182">
    <property type="entry name" value="PCuAC_sf"/>
</dbReference>
<dbReference type="Pfam" id="PF04314">
    <property type="entry name" value="PCuAC"/>
    <property type="match status" value="1"/>
</dbReference>
<dbReference type="PANTHER" id="PTHR36302:SF1">
    <property type="entry name" value="COPPER CHAPERONE PCU(A)C"/>
    <property type="match status" value="1"/>
</dbReference>
<keyword evidence="3" id="KW-1185">Reference proteome</keyword>
<comment type="caution">
    <text evidence="2">The sequence shown here is derived from an EMBL/GenBank/DDBJ whole genome shotgun (WGS) entry which is preliminary data.</text>
</comment>
<evidence type="ECO:0000313" key="2">
    <source>
        <dbReference type="EMBL" id="MFC0718221.1"/>
    </source>
</evidence>
<dbReference type="EMBL" id="JBHLTF010000031">
    <property type="protein sequence ID" value="MFC0718221.1"/>
    <property type="molecule type" value="Genomic_DNA"/>
</dbReference>
<dbReference type="InterPro" id="IPR058248">
    <property type="entry name" value="Lxx211020-like"/>
</dbReference>
<evidence type="ECO:0000313" key="3">
    <source>
        <dbReference type="Proteomes" id="UP001589898"/>
    </source>
</evidence>
<dbReference type="RefSeq" id="WP_189494177.1">
    <property type="nucleotide sequence ID" value="NZ_BMZT01000001.1"/>
</dbReference>
<feature type="signal peptide" evidence="1">
    <location>
        <begin position="1"/>
        <end position="27"/>
    </location>
</feature>
<feature type="chain" id="PRO_5046162472" evidence="1">
    <location>
        <begin position="28"/>
        <end position="163"/>
    </location>
</feature>
<accession>A0ABV6SXQ4</accession>
<protein>
    <submittedName>
        <fullName evidence="2">Copper chaperone PCu(A)C</fullName>
    </submittedName>
</protein>
<proteinExistence type="predicted"/>
<dbReference type="PANTHER" id="PTHR36302">
    <property type="entry name" value="BLR7088 PROTEIN"/>
    <property type="match status" value="1"/>
</dbReference>
<sequence>MDTTARFLPAAFLPLALLFAPVQQALASGPAGEDAAAETACLPRIEDGWLRAPPMPMPMVAGFARVVNPCAGEVVVTGARSEAFAAVELHETRVVDGVSRMRALDTLPVAAGGEAVLRPGGLHLMLMRPASPLAEGDVARVELVLADGRSISADFPVRAPGAR</sequence>
<name>A0ABV6SXQ4_9GAMM</name>
<dbReference type="SUPFAM" id="SSF110087">
    <property type="entry name" value="DR1885-like metal-binding protein"/>
    <property type="match status" value="1"/>
</dbReference>
<keyword evidence="1" id="KW-0732">Signal</keyword>
<evidence type="ECO:0000256" key="1">
    <source>
        <dbReference type="SAM" id="SignalP"/>
    </source>
</evidence>
<organism evidence="2 3">
    <name type="scientific">Luteimonas padinae</name>
    <dbReference type="NCBI Taxonomy" id="1714359"/>
    <lineage>
        <taxon>Bacteria</taxon>
        <taxon>Pseudomonadati</taxon>
        <taxon>Pseudomonadota</taxon>
        <taxon>Gammaproteobacteria</taxon>
        <taxon>Lysobacterales</taxon>
        <taxon>Lysobacteraceae</taxon>
        <taxon>Luteimonas</taxon>
    </lineage>
</organism>
<dbReference type="Gene3D" id="2.60.40.1890">
    <property type="entry name" value="PCu(A)C copper chaperone"/>
    <property type="match status" value="1"/>
</dbReference>
<gene>
    <name evidence="2" type="ORF">ACFFFU_10755</name>
</gene>
<reference evidence="2 3" key="1">
    <citation type="submission" date="2024-09" db="EMBL/GenBank/DDBJ databases">
        <authorList>
            <person name="Sun Q."/>
            <person name="Mori K."/>
        </authorList>
    </citation>
    <scope>NUCLEOTIDE SEQUENCE [LARGE SCALE GENOMIC DNA]</scope>
    <source>
        <strain evidence="2 3">KCTC 52403</strain>
    </source>
</reference>
<dbReference type="InterPro" id="IPR007410">
    <property type="entry name" value="LpqE-like"/>
</dbReference>
<dbReference type="Proteomes" id="UP001589898">
    <property type="component" value="Unassembled WGS sequence"/>
</dbReference>